<dbReference type="AlphaFoldDB" id="A0A0L8V643"/>
<organism evidence="1 2">
    <name type="scientific">Sunxiuqinia dokdonensis</name>
    <dbReference type="NCBI Taxonomy" id="1409788"/>
    <lineage>
        <taxon>Bacteria</taxon>
        <taxon>Pseudomonadati</taxon>
        <taxon>Bacteroidota</taxon>
        <taxon>Bacteroidia</taxon>
        <taxon>Marinilabiliales</taxon>
        <taxon>Prolixibacteraceae</taxon>
        <taxon>Sunxiuqinia</taxon>
    </lineage>
</organism>
<sequence length="38" mass="4685">MQSQFSMFHQWKKPFNHFALDHSTIYDLIIYDLQLNVQ</sequence>
<gene>
    <name evidence="1" type="ORF">NC99_33190</name>
</gene>
<evidence type="ECO:0000313" key="2">
    <source>
        <dbReference type="Proteomes" id="UP000036958"/>
    </source>
</evidence>
<keyword evidence="2" id="KW-1185">Reference proteome</keyword>
<comment type="caution">
    <text evidence="1">The sequence shown here is derived from an EMBL/GenBank/DDBJ whole genome shotgun (WGS) entry which is preliminary data.</text>
</comment>
<reference evidence="2" key="1">
    <citation type="submission" date="2015-07" db="EMBL/GenBank/DDBJ databases">
        <title>Genome sequencing of Sunxiuqinia dokdonensis strain SK.</title>
        <authorList>
            <person name="Ahn S."/>
            <person name="Kim B.-C."/>
        </authorList>
    </citation>
    <scope>NUCLEOTIDE SEQUENCE [LARGE SCALE GENOMIC DNA]</scope>
    <source>
        <strain evidence="2">SK</strain>
    </source>
</reference>
<evidence type="ECO:0000313" key="1">
    <source>
        <dbReference type="EMBL" id="KOH43823.1"/>
    </source>
</evidence>
<accession>A0A0L8V643</accession>
<protein>
    <submittedName>
        <fullName evidence="1">Uncharacterized protein</fullName>
    </submittedName>
</protein>
<name>A0A0L8V643_9BACT</name>
<proteinExistence type="predicted"/>
<dbReference type="Proteomes" id="UP000036958">
    <property type="component" value="Unassembled WGS sequence"/>
</dbReference>
<dbReference type="EMBL" id="LGIA01000176">
    <property type="protein sequence ID" value="KOH43823.1"/>
    <property type="molecule type" value="Genomic_DNA"/>
</dbReference>